<keyword evidence="4" id="KW-1185">Reference proteome</keyword>
<evidence type="ECO:0000256" key="1">
    <source>
        <dbReference type="SAM" id="MobiDB-lite"/>
    </source>
</evidence>
<proteinExistence type="predicted"/>
<feature type="chain" id="PRO_5043901101" evidence="2">
    <location>
        <begin position="27"/>
        <end position="411"/>
    </location>
</feature>
<evidence type="ECO:0000313" key="4">
    <source>
        <dbReference type="Proteomes" id="UP001445335"/>
    </source>
</evidence>
<sequence length="411" mass="42831">MHGIATNQVNAFLALLFVDAPPPGDAEPSSDALCGLPPCPDGLHKLRAPLPAEVWEWPAPGSCDATALLERDAAKFRGQCVAPCTPTRPDAAYLELFEGPANALPELPACCAVEPRTPVRFESADSQEDAPAARKAAKRLRGAMPQLPLEVWARPTPRKAGSPGSLADEDAWGGGAEPRSPGHAGDLDLNLASPAAAPGAPMRGRSWWREQSSRRGASRDASPASGGVLYPDASSVDKGMELDGKANGGRAIAGQWAVWLRLTLLSALVSSTRSLHVLAHTWRAWAPRGEALAAALRAAACIALAFALPCPASPSLTLGTLIPWRSGRLGGVRAALDAGCACLGASLARLDAGVVWRASVVACLALHALAVARRVYRGVAALRTLLPRLCNGGARAALVHARKMASPKRVR</sequence>
<protein>
    <submittedName>
        <fullName evidence="3">Uncharacterized protein</fullName>
    </submittedName>
</protein>
<comment type="caution">
    <text evidence="3">The sequence shown here is derived from an EMBL/GenBank/DDBJ whole genome shotgun (WGS) entry which is preliminary data.</text>
</comment>
<feature type="compositionally biased region" description="Low complexity" evidence="1">
    <location>
        <begin position="192"/>
        <end position="201"/>
    </location>
</feature>
<organism evidence="3 4">
    <name type="scientific">Elliptochloris bilobata</name>
    <dbReference type="NCBI Taxonomy" id="381761"/>
    <lineage>
        <taxon>Eukaryota</taxon>
        <taxon>Viridiplantae</taxon>
        <taxon>Chlorophyta</taxon>
        <taxon>core chlorophytes</taxon>
        <taxon>Trebouxiophyceae</taxon>
        <taxon>Trebouxiophyceae incertae sedis</taxon>
        <taxon>Elliptochloris clade</taxon>
        <taxon>Elliptochloris</taxon>
    </lineage>
</organism>
<dbReference type="Proteomes" id="UP001445335">
    <property type="component" value="Unassembled WGS sequence"/>
</dbReference>
<evidence type="ECO:0000256" key="2">
    <source>
        <dbReference type="SAM" id="SignalP"/>
    </source>
</evidence>
<feature type="signal peptide" evidence="2">
    <location>
        <begin position="1"/>
        <end position="26"/>
    </location>
</feature>
<name>A0AAW1RCK9_9CHLO</name>
<feature type="region of interest" description="Disordered" evidence="1">
    <location>
        <begin position="121"/>
        <end position="232"/>
    </location>
</feature>
<accession>A0AAW1RCK9</accession>
<dbReference type="EMBL" id="JALJOU010000045">
    <property type="protein sequence ID" value="KAK9831509.1"/>
    <property type="molecule type" value="Genomic_DNA"/>
</dbReference>
<dbReference type="AlphaFoldDB" id="A0AAW1RCK9"/>
<reference evidence="3 4" key="1">
    <citation type="journal article" date="2024" name="Nat. Commun.">
        <title>Phylogenomics reveals the evolutionary origins of lichenization in chlorophyte algae.</title>
        <authorList>
            <person name="Puginier C."/>
            <person name="Libourel C."/>
            <person name="Otte J."/>
            <person name="Skaloud P."/>
            <person name="Haon M."/>
            <person name="Grisel S."/>
            <person name="Petersen M."/>
            <person name="Berrin J.G."/>
            <person name="Delaux P.M."/>
            <person name="Dal Grande F."/>
            <person name="Keller J."/>
        </authorList>
    </citation>
    <scope>NUCLEOTIDE SEQUENCE [LARGE SCALE GENOMIC DNA]</scope>
    <source>
        <strain evidence="3 4">SAG 245.80</strain>
    </source>
</reference>
<evidence type="ECO:0000313" key="3">
    <source>
        <dbReference type="EMBL" id="KAK9831509.1"/>
    </source>
</evidence>
<gene>
    <name evidence="3" type="ORF">WJX81_003962</name>
</gene>
<keyword evidence="2" id="KW-0732">Signal</keyword>